<dbReference type="AlphaFoldDB" id="A0A0D8Y754"/>
<dbReference type="Proteomes" id="UP000053766">
    <property type="component" value="Unassembled WGS sequence"/>
</dbReference>
<reference evidence="2" key="2">
    <citation type="journal article" date="2016" name="Sci. Rep.">
        <title>Dictyocaulus viviparus genome, variome and transcriptome elucidate lungworm biology and support future intervention.</title>
        <authorList>
            <person name="McNulty S.N."/>
            <person name="Strube C."/>
            <person name="Rosa B.A."/>
            <person name="Martin J.C."/>
            <person name="Tyagi R."/>
            <person name="Choi Y.J."/>
            <person name="Wang Q."/>
            <person name="Hallsworth Pepin K."/>
            <person name="Zhang X."/>
            <person name="Ozersky P."/>
            <person name="Wilson R.K."/>
            <person name="Sternberg P.W."/>
            <person name="Gasser R.B."/>
            <person name="Mitreva M."/>
        </authorList>
    </citation>
    <scope>NUCLEOTIDE SEQUENCE [LARGE SCALE GENOMIC DNA]</scope>
    <source>
        <strain evidence="2">HannoverDv2000</strain>
    </source>
</reference>
<evidence type="ECO:0000313" key="2">
    <source>
        <dbReference type="Proteomes" id="UP000053766"/>
    </source>
</evidence>
<dbReference type="STRING" id="29172.A0A0D8Y754"/>
<proteinExistence type="predicted"/>
<sequence length="104" mass="12259">MVTATFACFVLLLIMHQSRTIIARRFMFIAATLYAYRSVTLLITQLPPGYENNSLRCRDQVNFTFSLFLSRIFEQGIRAGFQSMEVIEKTERKEIMWLTTYIQF</sequence>
<reference evidence="1 2" key="1">
    <citation type="submission" date="2013-11" db="EMBL/GenBank/DDBJ databases">
        <title>Draft genome of the bovine lungworm Dictyocaulus viviparus.</title>
        <authorList>
            <person name="Mitreva M."/>
        </authorList>
    </citation>
    <scope>NUCLEOTIDE SEQUENCE [LARGE SCALE GENOMIC DNA]</scope>
    <source>
        <strain evidence="1 2">HannoverDv2000</strain>
    </source>
</reference>
<dbReference type="OrthoDB" id="422827at2759"/>
<keyword evidence="2" id="KW-1185">Reference proteome</keyword>
<evidence type="ECO:0000313" key="1">
    <source>
        <dbReference type="EMBL" id="KJH52565.1"/>
    </source>
</evidence>
<organism evidence="1 2">
    <name type="scientific">Dictyocaulus viviparus</name>
    <name type="common">Bovine lungworm</name>
    <dbReference type="NCBI Taxonomy" id="29172"/>
    <lineage>
        <taxon>Eukaryota</taxon>
        <taxon>Metazoa</taxon>
        <taxon>Ecdysozoa</taxon>
        <taxon>Nematoda</taxon>
        <taxon>Chromadorea</taxon>
        <taxon>Rhabditida</taxon>
        <taxon>Rhabditina</taxon>
        <taxon>Rhabditomorpha</taxon>
        <taxon>Strongyloidea</taxon>
        <taxon>Metastrongylidae</taxon>
        <taxon>Dictyocaulus</taxon>
    </lineage>
</organism>
<name>A0A0D8Y754_DICVI</name>
<dbReference type="EMBL" id="KN716163">
    <property type="protein sequence ID" value="KJH52565.1"/>
    <property type="molecule type" value="Genomic_DNA"/>
</dbReference>
<gene>
    <name evidence="1" type="ORF">DICVIV_01275</name>
</gene>
<accession>A0A0D8Y754</accession>
<protein>
    <submittedName>
        <fullName evidence="1">Uncharacterized protein</fullName>
    </submittedName>
</protein>